<comment type="caution">
    <text evidence="1">The sequence shown here is derived from an EMBL/GenBank/DDBJ whole genome shotgun (WGS) entry which is preliminary data.</text>
</comment>
<name>A0AAV5J4T8_9ROSI</name>
<dbReference type="AlphaFoldDB" id="A0AAV5J4T8"/>
<organism evidence="1 2">
    <name type="scientific">Rubroshorea leprosula</name>
    <dbReference type="NCBI Taxonomy" id="152421"/>
    <lineage>
        <taxon>Eukaryota</taxon>
        <taxon>Viridiplantae</taxon>
        <taxon>Streptophyta</taxon>
        <taxon>Embryophyta</taxon>
        <taxon>Tracheophyta</taxon>
        <taxon>Spermatophyta</taxon>
        <taxon>Magnoliopsida</taxon>
        <taxon>eudicotyledons</taxon>
        <taxon>Gunneridae</taxon>
        <taxon>Pentapetalae</taxon>
        <taxon>rosids</taxon>
        <taxon>malvids</taxon>
        <taxon>Malvales</taxon>
        <taxon>Dipterocarpaceae</taxon>
        <taxon>Rubroshorea</taxon>
    </lineage>
</organism>
<proteinExistence type="predicted"/>
<gene>
    <name evidence="1" type="ORF">SLEP1_g21082</name>
</gene>
<protein>
    <submittedName>
        <fullName evidence="1">Uncharacterized protein</fullName>
    </submittedName>
</protein>
<evidence type="ECO:0000313" key="1">
    <source>
        <dbReference type="EMBL" id="GKV09609.1"/>
    </source>
</evidence>
<keyword evidence="2" id="KW-1185">Reference proteome</keyword>
<dbReference type="Proteomes" id="UP001054252">
    <property type="component" value="Unassembled WGS sequence"/>
</dbReference>
<dbReference type="EMBL" id="BPVZ01000030">
    <property type="protein sequence ID" value="GKV09609.1"/>
    <property type="molecule type" value="Genomic_DNA"/>
</dbReference>
<accession>A0AAV5J4T8</accession>
<sequence length="124" mass="13945">MFLLINFESLGVADDLVDDTSSQSSSHSGTYSNLSYLCGDDHKPEASAARRNAHRSTTRFYLEECLNIARNYCYYDQRKALHGTSSKIRRHGEPKISEEPFIGRCVEPITTPIISGRGEKKMVV</sequence>
<reference evidence="1 2" key="1">
    <citation type="journal article" date="2021" name="Commun. Biol.">
        <title>The genome of Shorea leprosula (Dipterocarpaceae) highlights the ecological relevance of drought in aseasonal tropical rainforests.</title>
        <authorList>
            <person name="Ng K.K.S."/>
            <person name="Kobayashi M.J."/>
            <person name="Fawcett J.A."/>
            <person name="Hatakeyama M."/>
            <person name="Paape T."/>
            <person name="Ng C.H."/>
            <person name="Ang C.C."/>
            <person name="Tnah L.H."/>
            <person name="Lee C.T."/>
            <person name="Nishiyama T."/>
            <person name="Sese J."/>
            <person name="O'Brien M.J."/>
            <person name="Copetti D."/>
            <person name="Mohd Noor M.I."/>
            <person name="Ong R.C."/>
            <person name="Putra M."/>
            <person name="Sireger I.Z."/>
            <person name="Indrioko S."/>
            <person name="Kosugi Y."/>
            <person name="Izuno A."/>
            <person name="Isagi Y."/>
            <person name="Lee S.L."/>
            <person name="Shimizu K.K."/>
        </authorList>
    </citation>
    <scope>NUCLEOTIDE SEQUENCE [LARGE SCALE GENOMIC DNA]</scope>
    <source>
        <strain evidence="1">214</strain>
    </source>
</reference>
<evidence type="ECO:0000313" key="2">
    <source>
        <dbReference type="Proteomes" id="UP001054252"/>
    </source>
</evidence>